<feature type="domain" description="Endonuclease/exonuclease/phosphatase" evidence="1">
    <location>
        <begin position="270"/>
        <end position="465"/>
    </location>
</feature>
<dbReference type="InterPro" id="IPR036691">
    <property type="entry name" value="Endo/exonu/phosph_ase_sf"/>
</dbReference>
<name>A0A915PRV7_9BILA</name>
<dbReference type="WBParaSite" id="sdigi.contig376.g7861.t1">
    <property type="protein sequence ID" value="sdigi.contig376.g7861.t1"/>
    <property type="gene ID" value="sdigi.contig376.g7861"/>
</dbReference>
<dbReference type="Gene3D" id="3.60.10.10">
    <property type="entry name" value="Endonuclease/exonuclease/phosphatase"/>
    <property type="match status" value="1"/>
</dbReference>
<dbReference type="AlphaFoldDB" id="A0A915PRV7"/>
<reference evidence="3" key="1">
    <citation type="submission" date="2022-11" db="UniProtKB">
        <authorList>
            <consortium name="WormBaseParasite"/>
        </authorList>
    </citation>
    <scope>IDENTIFICATION</scope>
</reference>
<dbReference type="PANTHER" id="PTHR12121">
    <property type="entry name" value="CARBON CATABOLITE REPRESSOR PROTEIN 4"/>
    <property type="match status" value="1"/>
</dbReference>
<accession>A0A915PRV7</accession>
<evidence type="ECO:0000259" key="1">
    <source>
        <dbReference type="Pfam" id="PF03372"/>
    </source>
</evidence>
<protein>
    <submittedName>
        <fullName evidence="3">Endonuclease/exonuclease/phosphatase domain-containing protein</fullName>
    </submittedName>
</protein>
<evidence type="ECO:0000313" key="3">
    <source>
        <dbReference type="WBParaSite" id="sdigi.contig376.g7861.t1"/>
    </source>
</evidence>
<dbReference type="Proteomes" id="UP000887581">
    <property type="component" value="Unplaced"/>
</dbReference>
<dbReference type="InterPro" id="IPR050410">
    <property type="entry name" value="CCR4/nocturin_mRNA_transcr"/>
</dbReference>
<dbReference type="Pfam" id="PF03372">
    <property type="entry name" value="Exo_endo_phos"/>
    <property type="match status" value="1"/>
</dbReference>
<dbReference type="GO" id="GO:0000175">
    <property type="term" value="F:3'-5'-RNA exonuclease activity"/>
    <property type="evidence" value="ECO:0007669"/>
    <property type="project" value="TreeGrafter"/>
</dbReference>
<dbReference type="PANTHER" id="PTHR12121:SF34">
    <property type="entry name" value="PROTEIN ANGEL"/>
    <property type="match status" value="1"/>
</dbReference>
<dbReference type="SUPFAM" id="SSF56219">
    <property type="entry name" value="DNase I-like"/>
    <property type="match status" value="1"/>
</dbReference>
<keyword evidence="2" id="KW-1185">Reference proteome</keyword>
<sequence length="589" mass="66957">MNFDELNQTRYPPFLLQNVKSFVRHSRIFAARKRFGKGIIVKGYAREFMIDLLKNNKNINENFSVPKEKIEIVVDDTPEEMTSETVQNVLDVQKQSGEIKAHKEMNVTDLDVIEITDDESSSSKQANLGEKEPEIVLLGGISQNKIEESNDSEEIICLEDFRVSDGAGPSSSVSPILQQKTMERFKNEVRDSTNRFAHHKRQSRFCGTNLTVVHPVHSTLSSSSPVHAANMPEFVDLLTQGTLMICRKWLRRWDVLQNGVMEGIPLRICSYNILCQQTTTKTPELYTHLAKPGRTYELTWENRWRLLAREFAMIGADIFCLQEVQYDHYDEFFKPYFEAAGFLGKYKKRTHGLTDGCAIFYKTHFQLLHYRHIEYYLNVDSVLNRDNVGQLARLKDIRCGRDLCIANTHLLFNKRRGDVKLAQLAILLANIDKECGPGSGQECPYILCGDFNIQPHSPLYNFIMRGEICFTNLRRGDISGQGSPGGPFVSVDMLPVDAKIAHRAMLLPPGNYWSHPLCFNSVYQHMNAKSGQSVFPISDSAIRISEKGLRLIRRLTLPNVNQLAGTLGPWPNSTTPSDHIPLIADFILQ</sequence>
<evidence type="ECO:0000313" key="2">
    <source>
        <dbReference type="Proteomes" id="UP000887581"/>
    </source>
</evidence>
<organism evidence="2 3">
    <name type="scientific">Setaria digitata</name>
    <dbReference type="NCBI Taxonomy" id="48799"/>
    <lineage>
        <taxon>Eukaryota</taxon>
        <taxon>Metazoa</taxon>
        <taxon>Ecdysozoa</taxon>
        <taxon>Nematoda</taxon>
        <taxon>Chromadorea</taxon>
        <taxon>Rhabditida</taxon>
        <taxon>Spirurina</taxon>
        <taxon>Spiruromorpha</taxon>
        <taxon>Filarioidea</taxon>
        <taxon>Setariidae</taxon>
        <taxon>Setaria</taxon>
    </lineage>
</organism>
<dbReference type="InterPro" id="IPR005135">
    <property type="entry name" value="Endo/exonuclease/phosphatase"/>
</dbReference>
<proteinExistence type="predicted"/>